<comment type="caution">
    <text evidence="2">The sequence shown here is derived from an EMBL/GenBank/DDBJ whole genome shotgun (WGS) entry which is preliminary data.</text>
</comment>
<feature type="transmembrane region" description="Helical" evidence="1">
    <location>
        <begin position="25"/>
        <end position="43"/>
    </location>
</feature>
<keyword evidence="1" id="KW-1133">Transmembrane helix</keyword>
<protein>
    <submittedName>
        <fullName evidence="2">Uroporphyrinogen decarboxylase</fullName>
    </submittedName>
</protein>
<keyword evidence="1" id="KW-0812">Transmembrane</keyword>
<reference evidence="2 3" key="1">
    <citation type="submission" date="2021-03" db="EMBL/GenBank/DDBJ databases">
        <title>Isolation and description of Capnocytophaga bilenii sp. nov., a novel Capnocytophaga species, isolated from a gingivitis subject.</title>
        <authorList>
            <person name="Antezack A."/>
            <person name="Monnet-Corti V."/>
            <person name="La Scola B."/>
        </authorList>
    </citation>
    <scope>NUCLEOTIDE SEQUENCE [LARGE SCALE GENOMIC DNA]</scope>
    <source>
        <strain evidence="2 3">Marseille-Q4570</strain>
    </source>
</reference>
<feature type="transmembrane region" description="Helical" evidence="1">
    <location>
        <begin position="49"/>
        <end position="65"/>
    </location>
</feature>
<evidence type="ECO:0000256" key="1">
    <source>
        <dbReference type="SAM" id="Phobius"/>
    </source>
</evidence>
<dbReference type="EMBL" id="JAGDYP010000009">
    <property type="protein sequence ID" value="MBO1884900.1"/>
    <property type="molecule type" value="Genomic_DNA"/>
</dbReference>
<keyword evidence="3" id="KW-1185">Reference proteome</keyword>
<accession>A0ABS3PZZ9</accession>
<organism evidence="2 3">
    <name type="scientific">Capnocytophaga bilenii</name>
    <dbReference type="NCBI Taxonomy" id="2819369"/>
    <lineage>
        <taxon>Bacteria</taxon>
        <taxon>Pseudomonadati</taxon>
        <taxon>Bacteroidota</taxon>
        <taxon>Flavobacteriia</taxon>
        <taxon>Flavobacteriales</taxon>
        <taxon>Flavobacteriaceae</taxon>
        <taxon>Capnocytophaga</taxon>
    </lineage>
</organism>
<sequence>MTEIIGYGASLFVVLSFLIKDNIKYIRLTNLVGCLLFVWYGILINSIPVVLPNAFLVVVQIVYVMRATRVKPQE</sequence>
<proteinExistence type="predicted"/>
<evidence type="ECO:0000313" key="2">
    <source>
        <dbReference type="EMBL" id="MBO1884900.1"/>
    </source>
</evidence>
<keyword evidence="1" id="KW-0472">Membrane</keyword>
<dbReference type="RefSeq" id="WP_208059313.1">
    <property type="nucleotide sequence ID" value="NZ_JAGDYP010000009.1"/>
</dbReference>
<dbReference type="Gene3D" id="1.20.1280.290">
    <property type="match status" value="1"/>
</dbReference>
<dbReference type="Proteomes" id="UP000681610">
    <property type="component" value="Unassembled WGS sequence"/>
</dbReference>
<gene>
    <name evidence="2" type="ORF">J4N46_10875</name>
</gene>
<evidence type="ECO:0000313" key="3">
    <source>
        <dbReference type="Proteomes" id="UP000681610"/>
    </source>
</evidence>
<name>A0ABS3PZZ9_9FLAO</name>